<dbReference type="SMART" id="SM00768">
    <property type="entry name" value="X8"/>
    <property type="match status" value="1"/>
</dbReference>
<dbReference type="InterPro" id="IPR012946">
    <property type="entry name" value="X8"/>
</dbReference>
<dbReference type="GO" id="GO:0004553">
    <property type="term" value="F:hydrolase activity, hydrolyzing O-glycosyl compounds"/>
    <property type="evidence" value="ECO:0007669"/>
    <property type="project" value="InterPro"/>
</dbReference>
<dbReference type="SUPFAM" id="SSF51445">
    <property type="entry name" value="(Trans)glycosidases"/>
    <property type="match status" value="1"/>
</dbReference>
<evidence type="ECO:0000313" key="10">
    <source>
        <dbReference type="EMBL" id="WOG87398.1"/>
    </source>
</evidence>
<keyword evidence="7" id="KW-0472">Membrane</keyword>
<evidence type="ECO:0000256" key="4">
    <source>
        <dbReference type="ARBA" id="ARBA00023157"/>
    </source>
</evidence>
<organism evidence="10 11">
    <name type="scientific">Daucus carota subsp. sativus</name>
    <name type="common">Carrot</name>
    <dbReference type="NCBI Taxonomy" id="79200"/>
    <lineage>
        <taxon>Eukaryota</taxon>
        <taxon>Viridiplantae</taxon>
        <taxon>Streptophyta</taxon>
        <taxon>Embryophyta</taxon>
        <taxon>Tracheophyta</taxon>
        <taxon>Spermatophyta</taxon>
        <taxon>Magnoliopsida</taxon>
        <taxon>eudicotyledons</taxon>
        <taxon>Gunneridae</taxon>
        <taxon>Pentapetalae</taxon>
        <taxon>asterids</taxon>
        <taxon>campanulids</taxon>
        <taxon>Apiales</taxon>
        <taxon>Apiaceae</taxon>
        <taxon>Apioideae</taxon>
        <taxon>Scandiceae</taxon>
        <taxon>Daucinae</taxon>
        <taxon>Daucus</taxon>
        <taxon>Daucus sect. Daucus</taxon>
    </lineage>
</organism>
<feature type="signal peptide" evidence="8">
    <location>
        <begin position="1"/>
        <end position="25"/>
    </location>
</feature>
<evidence type="ECO:0000256" key="2">
    <source>
        <dbReference type="ARBA" id="ARBA00022729"/>
    </source>
</evidence>
<dbReference type="InterPro" id="IPR000490">
    <property type="entry name" value="Glyco_hydro_17"/>
</dbReference>
<evidence type="ECO:0000259" key="9">
    <source>
        <dbReference type="SMART" id="SM00768"/>
    </source>
</evidence>
<keyword evidence="4" id="KW-1015">Disulfide bond</keyword>
<dbReference type="PANTHER" id="PTHR32227">
    <property type="entry name" value="GLUCAN ENDO-1,3-BETA-GLUCOSIDASE BG1-RELATED-RELATED"/>
    <property type="match status" value="1"/>
</dbReference>
<evidence type="ECO:0000313" key="11">
    <source>
        <dbReference type="Proteomes" id="UP000077755"/>
    </source>
</evidence>
<keyword evidence="3" id="KW-0378">Hydrolase</keyword>
<reference evidence="10" key="2">
    <citation type="submission" date="2022-03" db="EMBL/GenBank/DDBJ databases">
        <title>Draft title - Genomic analysis of global carrot germplasm unveils the trajectory of domestication and the origin of high carotenoid orange carrot.</title>
        <authorList>
            <person name="Iorizzo M."/>
            <person name="Ellison S."/>
            <person name="Senalik D."/>
            <person name="Macko-Podgorni A."/>
            <person name="Grzebelus D."/>
            <person name="Bostan H."/>
            <person name="Rolling W."/>
            <person name="Curaba J."/>
            <person name="Simon P."/>
        </authorList>
    </citation>
    <scope>NUCLEOTIDE SEQUENCE</scope>
    <source>
        <tissue evidence="10">Leaf</tissue>
    </source>
</reference>
<gene>
    <name evidence="10" type="ORF">DCAR_0206622</name>
</gene>
<keyword evidence="7" id="KW-1133">Transmembrane helix</keyword>
<comment type="similarity">
    <text evidence="1 6">Belongs to the glycosyl hydrolase 17 family.</text>
</comment>
<dbReference type="Gene3D" id="3.20.20.80">
    <property type="entry name" value="Glycosidases"/>
    <property type="match status" value="1"/>
</dbReference>
<dbReference type="GO" id="GO:0005975">
    <property type="term" value="P:carbohydrate metabolic process"/>
    <property type="evidence" value="ECO:0007669"/>
    <property type="project" value="InterPro"/>
</dbReference>
<accession>A0AAF0WFX7</accession>
<keyword evidence="5" id="KW-0326">Glycosidase</keyword>
<evidence type="ECO:0000256" key="5">
    <source>
        <dbReference type="ARBA" id="ARBA00023295"/>
    </source>
</evidence>
<feature type="transmembrane region" description="Helical" evidence="7">
    <location>
        <begin position="498"/>
        <end position="518"/>
    </location>
</feature>
<dbReference type="Pfam" id="PF07983">
    <property type="entry name" value="X8"/>
    <property type="match status" value="1"/>
</dbReference>
<dbReference type="InterPro" id="IPR044965">
    <property type="entry name" value="Glyco_hydro_17_plant"/>
</dbReference>
<sequence length="524" mass="58960">MGRLVVILVVITSLIMVVNINGVVANDVGVNWGRQSRLRLLPSNVVDMLLSDGVRKVKLHSFYENVAKAFTGSNLELMVTLPIPEVIMVNNQSNAIAFVKKNVTQLYKDHDVNVKYFMIGNEPYTITSNVTASFQNDFDTALHHVTECIRYQPSPYNQIKVSIPHAPDVLISGIKRPSQADFNGVVRQRMLNILKILNSSGSPYAVNIYPHTSILQNGFPLEFAFFDNNSTFRIQDGPNVYTNVFDFVYDSFVSALRKYGFGNLRLIVTQVGWPTDGHVYANVSTAQRFYVGFLKKIANNEGTPLHRGVPIEAYIYNLNDENAKDMSAYGPSIRHYGIYDYKGQPKFSLDLTMKGVVSMPRRWCVLNTDAKLNARNRTSLILKQFERACEKNDCSKLYYGASYSNLTFEGNVSYAFNVYYQSKSQVDGACYFNGFGKITMEDPSETYGCHFQLEILSTLFIWGQGEMGNVLAKTGANAVMYANNSPDDVQVVPSVSPVLILATPFVLSSILMLWIWFIQMRNQN</sequence>
<proteinExistence type="inferred from homology"/>
<dbReference type="Pfam" id="PF00332">
    <property type="entry name" value="Glyco_hydro_17"/>
    <property type="match status" value="1"/>
</dbReference>
<dbReference type="AlphaFoldDB" id="A0AAF0WFX7"/>
<evidence type="ECO:0000256" key="7">
    <source>
        <dbReference type="SAM" id="Phobius"/>
    </source>
</evidence>
<evidence type="ECO:0000256" key="3">
    <source>
        <dbReference type="ARBA" id="ARBA00022801"/>
    </source>
</evidence>
<dbReference type="EMBL" id="CP093344">
    <property type="protein sequence ID" value="WOG87398.1"/>
    <property type="molecule type" value="Genomic_DNA"/>
</dbReference>
<keyword evidence="7" id="KW-0812">Transmembrane</keyword>
<dbReference type="Proteomes" id="UP000077755">
    <property type="component" value="Chromosome 2"/>
</dbReference>
<evidence type="ECO:0000256" key="6">
    <source>
        <dbReference type="RuleBase" id="RU004335"/>
    </source>
</evidence>
<keyword evidence="2 8" id="KW-0732">Signal</keyword>
<feature type="chain" id="PRO_5042112762" description="X8 domain-containing protein" evidence="8">
    <location>
        <begin position="26"/>
        <end position="524"/>
    </location>
</feature>
<keyword evidence="11" id="KW-1185">Reference proteome</keyword>
<feature type="domain" description="X8" evidence="9">
    <location>
        <begin position="362"/>
        <end position="451"/>
    </location>
</feature>
<dbReference type="InterPro" id="IPR017853">
    <property type="entry name" value="GH"/>
</dbReference>
<evidence type="ECO:0000256" key="8">
    <source>
        <dbReference type="SAM" id="SignalP"/>
    </source>
</evidence>
<name>A0AAF0WFX7_DAUCS</name>
<evidence type="ECO:0000256" key="1">
    <source>
        <dbReference type="ARBA" id="ARBA00008773"/>
    </source>
</evidence>
<dbReference type="Gene3D" id="1.20.58.1040">
    <property type="match status" value="1"/>
</dbReference>
<reference evidence="10" key="1">
    <citation type="journal article" date="2016" name="Nat. Genet.">
        <title>A high-quality carrot genome assembly provides new insights into carotenoid accumulation and asterid genome evolution.</title>
        <authorList>
            <person name="Iorizzo M."/>
            <person name="Ellison S."/>
            <person name="Senalik D."/>
            <person name="Zeng P."/>
            <person name="Satapoomin P."/>
            <person name="Huang J."/>
            <person name="Bowman M."/>
            <person name="Iovene M."/>
            <person name="Sanseverino W."/>
            <person name="Cavagnaro P."/>
            <person name="Yildiz M."/>
            <person name="Macko-Podgorni A."/>
            <person name="Moranska E."/>
            <person name="Grzebelus E."/>
            <person name="Grzebelus D."/>
            <person name="Ashrafi H."/>
            <person name="Zheng Z."/>
            <person name="Cheng S."/>
            <person name="Spooner D."/>
            <person name="Van Deynze A."/>
            <person name="Simon P."/>
        </authorList>
    </citation>
    <scope>NUCLEOTIDE SEQUENCE</scope>
    <source>
        <tissue evidence="10">Leaf</tissue>
    </source>
</reference>
<protein>
    <recommendedName>
        <fullName evidence="9">X8 domain-containing protein</fullName>
    </recommendedName>
</protein>